<dbReference type="InterPro" id="IPR016181">
    <property type="entry name" value="Acyl_CoA_acyltransferase"/>
</dbReference>
<dbReference type="GO" id="GO:0016747">
    <property type="term" value="F:acyltransferase activity, transferring groups other than amino-acyl groups"/>
    <property type="evidence" value="ECO:0007669"/>
    <property type="project" value="InterPro"/>
</dbReference>
<dbReference type="RefSeq" id="WP_183775308.1">
    <property type="nucleotide sequence ID" value="NZ_JACHFW010000011.1"/>
</dbReference>
<dbReference type="SUPFAM" id="SSF55729">
    <property type="entry name" value="Acyl-CoA N-acyltransferases (Nat)"/>
    <property type="match status" value="1"/>
</dbReference>
<dbReference type="InterPro" id="IPR000182">
    <property type="entry name" value="GNAT_dom"/>
</dbReference>
<proteinExistence type="predicted"/>
<name>A0A7W8M5U2_9FIRM</name>
<evidence type="ECO:0000259" key="1">
    <source>
        <dbReference type="PROSITE" id="PS51186"/>
    </source>
</evidence>
<keyword evidence="3" id="KW-1185">Reference proteome</keyword>
<keyword evidence="2" id="KW-0808">Transferase</keyword>
<protein>
    <submittedName>
        <fullName evidence="2">GNAT superfamily N-acetyltransferase</fullName>
    </submittedName>
</protein>
<dbReference type="CDD" id="cd04301">
    <property type="entry name" value="NAT_SF"/>
    <property type="match status" value="1"/>
</dbReference>
<sequence>MDRELNIIRVHLYQMKKAFTVAKILNCCGKDMSNKYGLHHWDNPMIKSCVIVFLCLLKNQIYLVLDAGTSVATFQIKVLDDVLFFEKLAVAPNVSGKGYGSYCMKLIEKRAIKLGLKKVRMEVYDQSEHAIDFYKHKGYSQVGETGTLKYTDLVMEKAVGV</sequence>
<comment type="caution">
    <text evidence="2">The sequence shown here is derived from an EMBL/GenBank/DDBJ whole genome shotgun (WGS) entry which is preliminary data.</text>
</comment>
<organism evidence="2 3">
    <name type="scientific">Catenibacillus scindens</name>
    <dbReference type="NCBI Taxonomy" id="673271"/>
    <lineage>
        <taxon>Bacteria</taxon>
        <taxon>Bacillati</taxon>
        <taxon>Bacillota</taxon>
        <taxon>Clostridia</taxon>
        <taxon>Lachnospirales</taxon>
        <taxon>Lachnospiraceae</taxon>
        <taxon>Catenibacillus</taxon>
    </lineage>
</organism>
<gene>
    <name evidence="2" type="ORF">HNP82_002536</name>
</gene>
<dbReference type="Gene3D" id="3.40.630.30">
    <property type="match status" value="1"/>
</dbReference>
<dbReference type="Pfam" id="PF00583">
    <property type="entry name" value="Acetyltransf_1"/>
    <property type="match status" value="1"/>
</dbReference>
<feature type="domain" description="N-acetyltransferase" evidence="1">
    <location>
        <begin position="8"/>
        <end position="160"/>
    </location>
</feature>
<dbReference type="EMBL" id="JACHFW010000011">
    <property type="protein sequence ID" value="MBB5265390.1"/>
    <property type="molecule type" value="Genomic_DNA"/>
</dbReference>
<reference evidence="2 3" key="1">
    <citation type="submission" date="2020-08" db="EMBL/GenBank/DDBJ databases">
        <title>Genomic Encyclopedia of Type Strains, Phase IV (KMG-IV): sequencing the most valuable type-strain genomes for metagenomic binning, comparative biology and taxonomic classification.</title>
        <authorList>
            <person name="Goeker M."/>
        </authorList>
    </citation>
    <scope>NUCLEOTIDE SEQUENCE [LARGE SCALE GENOMIC DNA]</scope>
    <source>
        <strain evidence="2 3">DSM 106146</strain>
    </source>
</reference>
<accession>A0A7W8M5U2</accession>
<evidence type="ECO:0000313" key="2">
    <source>
        <dbReference type="EMBL" id="MBB5265390.1"/>
    </source>
</evidence>
<evidence type="ECO:0000313" key="3">
    <source>
        <dbReference type="Proteomes" id="UP000543642"/>
    </source>
</evidence>
<dbReference type="PROSITE" id="PS51186">
    <property type="entry name" value="GNAT"/>
    <property type="match status" value="1"/>
</dbReference>
<dbReference type="AlphaFoldDB" id="A0A7W8M5U2"/>
<dbReference type="Proteomes" id="UP000543642">
    <property type="component" value="Unassembled WGS sequence"/>
</dbReference>